<organism evidence="1 2">
    <name type="scientific">Candidatus Jettenia caeni</name>
    <dbReference type="NCBI Taxonomy" id="247490"/>
    <lineage>
        <taxon>Bacteria</taxon>
        <taxon>Pseudomonadati</taxon>
        <taxon>Planctomycetota</taxon>
        <taxon>Candidatus Brocadiia</taxon>
        <taxon>Candidatus Brocadiales</taxon>
        <taxon>Candidatus Brocadiaceae</taxon>
        <taxon>Candidatus Jettenia</taxon>
    </lineage>
</organism>
<dbReference type="EMBL" id="BAFH01000003">
    <property type="protein sequence ID" value="GAB62141.1"/>
    <property type="molecule type" value="Genomic_DNA"/>
</dbReference>
<accession>I3IK96</accession>
<reference evidence="1 2" key="1">
    <citation type="journal article" date="2012" name="FEBS Lett.">
        <title>Anammox organism KSU-1 expresses a NirK-type copper-containing nitrite reductase instead of a NirS-type with cytochrome cd1.</title>
        <authorList>
            <person name="Hira D."/>
            <person name="Toh H."/>
            <person name="Migita C.T."/>
            <person name="Okubo H."/>
            <person name="Nishiyama T."/>
            <person name="Hattori M."/>
            <person name="Furukawa K."/>
            <person name="Fujii T."/>
        </authorList>
    </citation>
    <scope>NUCLEOTIDE SEQUENCE [LARGE SCALE GENOMIC DNA]</scope>
</reference>
<proteinExistence type="predicted"/>
<evidence type="ECO:0000313" key="2">
    <source>
        <dbReference type="Proteomes" id="UP000002985"/>
    </source>
</evidence>
<keyword evidence="2" id="KW-1185">Reference proteome</keyword>
<sequence length="71" mass="8337">MLKFLKSDLFDYNLEGKITIVVLQSKTTLQTAIDRKTQVKKLIQENQVVQMVAIMDLRKKQMAMILYNYRG</sequence>
<gene>
    <name evidence="1" type="ORF">KSU1_C0545</name>
</gene>
<dbReference type="AlphaFoldDB" id="I3IK96"/>
<evidence type="ECO:0000313" key="1">
    <source>
        <dbReference type="EMBL" id="GAB62141.1"/>
    </source>
</evidence>
<name>I3IK96_9BACT</name>
<dbReference type="Proteomes" id="UP000002985">
    <property type="component" value="Unassembled WGS sequence"/>
</dbReference>
<protein>
    <submittedName>
        <fullName evidence="1">Uncharacterized protein</fullName>
    </submittedName>
</protein>
<comment type="caution">
    <text evidence="1">The sequence shown here is derived from an EMBL/GenBank/DDBJ whole genome shotgun (WGS) entry which is preliminary data.</text>
</comment>